<dbReference type="CDD" id="cd02440">
    <property type="entry name" value="AdoMet_MTases"/>
    <property type="match status" value="1"/>
</dbReference>
<dbReference type="Gene3D" id="3.40.50.150">
    <property type="entry name" value="Vaccinia Virus protein VP39"/>
    <property type="match status" value="1"/>
</dbReference>
<dbReference type="PANTHER" id="PTHR43861:SF3">
    <property type="entry name" value="PUTATIVE (AFU_ORTHOLOGUE AFUA_2G14390)-RELATED"/>
    <property type="match status" value="1"/>
</dbReference>
<sequence length="281" mass="30800">MSPTPTGNDRFNAEAAAWDSNPDVHRASDGALQAILAAYPSIRQTKANGKTETEGLDILEIGCGTGLLSLRMAPYVRSILAIDAAGGMIDALSVKLENMQGQEGETARRVVTPLCVLLEDPEDLRLPAASSGVDGDGDGDNDYKEDSNIKRRKKFDLVTSHLVLHHIPDLKPLLLTMYGCLKPGGQVALTDFEDFGPEARKFHPEAKMLGVERHGIKAEWFAGLMREAGFEDVDVKPAWTMEKEVERFPGEWGHKRPEGGDGVELEKMEFPFLLCRGTRKA</sequence>
<dbReference type="EMBL" id="KN714735">
    <property type="protein sequence ID" value="KUI59707.1"/>
    <property type="molecule type" value="Genomic_DNA"/>
</dbReference>
<dbReference type="Proteomes" id="UP000078576">
    <property type="component" value="Unassembled WGS sequence"/>
</dbReference>
<dbReference type="STRING" id="694573.A0A194V6V1"/>
<evidence type="ECO:0000256" key="1">
    <source>
        <dbReference type="ARBA" id="ARBA00022679"/>
    </source>
</evidence>
<protein>
    <recommendedName>
        <fullName evidence="5">S-adenosyl-L-methionine-dependent methyltransferase</fullName>
    </recommendedName>
</protein>
<evidence type="ECO:0000313" key="3">
    <source>
        <dbReference type="EMBL" id="KUI59707.1"/>
    </source>
</evidence>
<dbReference type="PANTHER" id="PTHR43861">
    <property type="entry name" value="TRANS-ACONITATE 2-METHYLTRANSFERASE-RELATED"/>
    <property type="match status" value="1"/>
</dbReference>
<dbReference type="AlphaFoldDB" id="A0A194V6V1"/>
<dbReference type="InterPro" id="IPR029063">
    <property type="entry name" value="SAM-dependent_MTases_sf"/>
</dbReference>
<dbReference type="OrthoDB" id="10017101at2759"/>
<keyword evidence="4" id="KW-1185">Reference proteome</keyword>
<dbReference type="SUPFAM" id="SSF53335">
    <property type="entry name" value="S-adenosyl-L-methionine-dependent methyltransferases"/>
    <property type="match status" value="1"/>
</dbReference>
<name>A0A194V6V1_CYTMA</name>
<dbReference type="GO" id="GO:0016740">
    <property type="term" value="F:transferase activity"/>
    <property type="evidence" value="ECO:0007669"/>
    <property type="project" value="UniProtKB-KW"/>
</dbReference>
<dbReference type="Pfam" id="PF13489">
    <property type="entry name" value="Methyltransf_23"/>
    <property type="match status" value="1"/>
</dbReference>
<organism evidence="3 4">
    <name type="scientific">Cytospora mali</name>
    <name type="common">Apple Valsa canker fungus</name>
    <name type="synonym">Valsa mali</name>
    <dbReference type="NCBI Taxonomy" id="578113"/>
    <lineage>
        <taxon>Eukaryota</taxon>
        <taxon>Fungi</taxon>
        <taxon>Dikarya</taxon>
        <taxon>Ascomycota</taxon>
        <taxon>Pezizomycotina</taxon>
        <taxon>Sordariomycetes</taxon>
        <taxon>Sordariomycetidae</taxon>
        <taxon>Diaporthales</taxon>
        <taxon>Cytosporaceae</taxon>
        <taxon>Cytospora</taxon>
    </lineage>
</organism>
<evidence type="ECO:0000313" key="4">
    <source>
        <dbReference type="Proteomes" id="UP000078576"/>
    </source>
</evidence>
<proteinExistence type="predicted"/>
<evidence type="ECO:0008006" key="5">
    <source>
        <dbReference type="Google" id="ProtNLM"/>
    </source>
</evidence>
<accession>A0A194V6V1</accession>
<gene>
    <name evidence="3" type="ORF">VP1G_06979</name>
</gene>
<evidence type="ECO:0000256" key="2">
    <source>
        <dbReference type="SAM" id="MobiDB-lite"/>
    </source>
</evidence>
<keyword evidence="1" id="KW-0808">Transferase</keyword>
<feature type="region of interest" description="Disordered" evidence="2">
    <location>
        <begin position="127"/>
        <end position="146"/>
    </location>
</feature>
<reference evidence="4" key="1">
    <citation type="submission" date="2014-12" db="EMBL/GenBank/DDBJ databases">
        <title>Genome Sequence of Valsa Canker Pathogens Uncovers a Specific Adaption of Colonization on Woody Bark.</title>
        <authorList>
            <person name="Yin Z."/>
            <person name="Liu H."/>
            <person name="Gao X."/>
            <person name="Li Z."/>
            <person name="Song N."/>
            <person name="Ke X."/>
            <person name="Dai Q."/>
            <person name="Wu Y."/>
            <person name="Sun Y."/>
            <person name="Xu J.-R."/>
            <person name="Kang Z.K."/>
            <person name="Wang L."/>
            <person name="Huang L."/>
        </authorList>
    </citation>
    <scope>NUCLEOTIDE SEQUENCE [LARGE SCALE GENOMIC DNA]</scope>
    <source>
        <strain evidence="4">SXYL134</strain>
    </source>
</reference>